<evidence type="ECO:0000313" key="1">
    <source>
        <dbReference type="EMBL" id="KIJ39188.1"/>
    </source>
</evidence>
<dbReference type="EMBL" id="KN837154">
    <property type="protein sequence ID" value="KIJ39188.1"/>
    <property type="molecule type" value="Genomic_DNA"/>
</dbReference>
<sequence length="91" mass="10426">MASKAYLIGQSRPPSYVSSSTSEILVLRTRLRTRFPVASFLHIYTHTGHHNPKFTLSISPVRHCDRDLLRHHYILYALRCHVNDLGGRVEG</sequence>
<evidence type="ECO:0000313" key="2">
    <source>
        <dbReference type="Proteomes" id="UP000054279"/>
    </source>
</evidence>
<protein>
    <submittedName>
        <fullName evidence="1">Uncharacterized protein</fullName>
    </submittedName>
</protein>
<name>A0A0C9U836_SPHS4</name>
<organism evidence="1 2">
    <name type="scientific">Sphaerobolus stellatus (strain SS14)</name>
    <dbReference type="NCBI Taxonomy" id="990650"/>
    <lineage>
        <taxon>Eukaryota</taxon>
        <taxon>Fungi</taxon>
        <taxon>Dikarya</taxon>
        <taxon>Basidiomycota</taxon>
        <taxon>Agaricomycotina</taxon>
        <taxon>Agaricomycetes</taxon>
        <taxon>Phallomycetidae</taxon>
        <taxon>Geastrales</taxon>
        <taxon>Sphaerobolaceae</taxon>
        <taxon>Sphaerobolus</taxon>
    </lineage>
</organism>
<proteinExistence type="predicted"/>
<accession>A0A0C9U836</accession>
<dbReference type="AlphaFoldDB" id="A0A0C9U836"/>
<dbReference type="Proteomes" id="UP000054279">
    <property type="component" value="Unassembled WGS sequence"/>
</dbReference>
<reference evidence="1 2" key="1">
    <citation type="submission" date="2014-06" db="EMBL/GenBank/DDBJ databases">
        <title>Evolutionary Origins and Diversification of the Mycorrhizal Mutualists.</title>
        <authorList>
            <consortium name="DOE Joint Genome Institute"/>
            <consortium name="Mycorrhizal Genomics Consortium"/>
            <person name="Kohler A."/>
            <person name="Kuo A."/>
            <person name="Nagy L.G."/>
            <person name="Floudas D."/>
            <person name="Copeland A."/>
            <person name="Barry K.W."/>
            <person name="Cichocki N."/>
            <person name="Veneault-Fourrey C."/>
            <person name="LaButti K."/>
            <person name="Lindquist E.A."/>
            <person name="Lipzen A."/>
            <person name="Lundell T."/>
            <person name="Morin E."/>
            <person name="Murat C."/>
            <person name="Riley R."/>
            <person name="Ohm R."/>
            <person name="Sun H."/>
            <person name="Tunlid A."/>
            <person name="Henrissat B."/>
            <person name="Grigoriev I.V."/>
            <person name="Hibbett D.S."/>
            <person name="Martin F."/>
        </authorList>
    </citation>
    <scope>NUCLEOTIDE SEQUENCE [LARGE SCALE GENOMIC DNA]</scope>
    <source>
        <strain evidence="1 2">SS14</strain>
    </source>
</reference>
<dbReference type="HOGENOM" id="CLU_2428479_0_0_1"/>
<gene>
    <name evidence="1" type="ORF">M422DRAFT_32833</name>
</gene>
<keyword evidence="2" id="KW-1185">Reference proteome</keyword>